<keyword evidence="2" id="KW-1185">Reference proteome</keyword>
<gene>
    <name evidence="1" type="ORF">TCON_1753</name>
</gene>
<comment type="caution">
    <text evidence="1">The sequence shown here is derived from an EMBL/GenBank/DDBJ whole genome shotgun (WGS) entry which is preliminary data.</text>
</comment>
<evidence type="ECO:0008006" key="3">
    <source>
        <dbReference type="Google" id="ProtNLM"/>
    </source>
</evidence>
<evidence type="ECO:0000313" key="2">
    <source>
        <dbReference type="Proteomes" id="UP001516464"/>
    </source>
</evidence>
<dbReference type="EMBL" id="SBIQ01000138">
    <property type="protein sequence ID" value="KAF7683037.1"/>
    <property type="molecule type" value="Genomic_DNA"/>
</dbReference>
<organism evidence="1 2">
    <name type="scientific">Astathelohania contejeani</name>
    <dbReference type="NCBI Taxonomy" id="164912"/>
    <lineage>
        <taxon>Eukaryota</taxon>
        <taxon>Fungi</taxon>
        <taxon>Fungi incertae sedis</taxon>
        <taxon>Microsporidia</taxon>
        <taxon>Astathelohaniidae</taxon>
        <taxon>Astathelohania</taxon>
    </lineage>
</organism>
<dbReference type="Proteomes" id="UP001516464">
    <property type="component" value="Unassembled WGS sequence"/>
</dbReference>
<dbReference type="PANTHER" id="PTHR35450:SF2">
    <property type="entry name" value="REVERSE TRANSCRIPTASE DOMAIN-CONTAINING PROTEIN"/>
    <property type="match status" value="1"/>
</dbReference>
<reference evidence="1 2" key="1">
    <citation type="submission" date="2019-01" db="EMBL/GenBank/DDBJ databases">
        <title>Genomes sequencing and comparative genomics of infectious freshwater microsporidia, Cucumispora dikerogammari and Thelohania contejeani.</title>
        <authorList>
            <person name="Cormier A."/>
            <person name="Giraud I."/>
            <person name="Wattier R."/>
            <person name="Teixeira M."/>
            <person name="Grandjean F."/>
            <person name="Rigaud T."/>
            <person name="Cordaux R."/>
        </authorList>
    </citation>
    <scope>NUCLEOTIDE SEQUENCE [LARGE SCALE GENOMIC DNA]</scope>
    <source>
        <strain evidence="1">T1</strain>
        <tissue evidence="1">Spores</tissue>
    </source>
</reference>
<sequence length="114" mass="13418">MTHENNNPRPKALYCYIQDRNVFWGETAPSCQHCGQAKKTIDHLATGCNRILGYDYTRRHNEVLRCIRLLLINKYGFKNIKKLRSHSIQEIVENDLAKIRVDTRIRTDILVKHN</sequence>
<name>A0ABQ7HXY7_9MICR</name>
<protein>
    <recommendedName>
        <fullName evidence="3">Reverse transcriptase zinc-binding domain-containing protein</fullName>
    </recommendedName>
</protein>
<dbReference type="PANTHER" id="PTHR35450">
    <property type="entry name" value="REVERSE TRANSCRIPTASE DOMAIN-CONTAINING PROTEIN"/>
    <property type="match status" value="1"/>
</dbReference>
<accession>A0ABQ7HXY7</accession>
<proteinExistence type="predicted"/>
<evidence type="ECO:0000313" key="1">
    <source>
        <dbReference type="EMBL" id="KAF7683037.1"/>
    </source>
</evidence>